<name>A0A1Y5T5H2_9RHOB</name>
<gene>
    <name evidence="2" type="ORF">PSJ8397_02845</name>
</gene>
<sequence>MSTRFKLYLIALVALIVVAHVELWRDPDIPLDTKRRLTTLNALGWAAIILPVFAVNQWLKSKTAKTDERP</sequence>
<evidence type="ECO:0000313" key="2">
    <source>
        <dbReference type="EMBL" id="SLN54411.1"/>
    </source>
</evidence>
<dbReference type="EMBL" id="FWFT01000005">
    <property type="protein sequence ID" value="SLN54411.1"/>
    <property type="molecule type" value="Genomic_DNA"/>
</dbReference>
<evidence type="ECO:0008006" key="4">
    <source>
        <dbReference type="Google" id="ProtNLM"/>
    </source>
</evidence>
<proteinExistence type="predicted"/>
<dbReference type="OrthoDB" id="7875775at2"/>
<keyword evidence="1" id="KW-0472">Membrane</keyword>
<keyword evidence="1" id="KW-1133">Transmembrane helix</keyword>
<keyword evidence="1" id="KW-0812">Transmembrane</keyword>
<reference evidence="2 3" key="1">
    <citation type="submission" date="2017-03" db="EMBL/GenBank/DDBJ databases">
        <authorList>
            <person name="Afonso C.L."/>
            <person name="Miller P.J."/>
            <person name="Scott M.A."/>
            <person name="Spackman E."/>
            <person name="Goraichik I."/>
            <person name="Dimitrov K.M."/>
            <person name="Suarez D.L."/>
            <person name="Swayne D.E."/>
        </authorList>
    </citation>
    <scope>NUCLEOTIDE SEQUENCE [LARGE SCALE GENOMIC DNA]</scope>
    <source>
        <strain evidence="2 3">CECT 8397</strain>
    </source>
</reference>
<evidence type="ECO:0000313" key="3">
    <source>
        <dbReference type="Proteomes" id="UP000193623"/>
    </source>
</evidence>
<organism evidence="2 3">
    <name type="scientific">Pseudooctadecabacter jejudonensis</name>
    <dbReference type="NCBI Taxonomy" id="1391910"/>
    <lineage>
        <taxon>Bacteria</taxon>
        <taxon>Pseudomonadati</taxon>
        <taxon>Pseudomonadota</taxon>
        <taxon>Alphaproteobacteria</taxon>
        <taxon>Rhodobacterales</taxon>
        <taxon>Paracoccaceae</taxon>
        <taxon>Pseudooctadecabacter</taxon>
    </lineage>
</organism>
<feature type="transmembrane region" description="Helical" evidence="1">
    <location>
        <begin position="39"/>
        <end position="59"/>
    </location>
</feature>
<protein>
    <recommendedName>
        <fullName evidence="4">Phenylalanyl-tRNA synthetase subunit beta</fullName>
    </recommendedName>
</protein>
<keyword evidence="3" id="KW-1185">Reference proteome</keyword>
<accession>A0A1Y5T5H2</accession>
<dbReference type="AlphaFoldDB" id="A0A1Y5T5H2"/>
<dbReference type="Proteomes" id="UP000193623">
    <property type="component" value="Unassembled WGS sequence"/>
</dbReference>
<evidence type="ECO:0000256" key="1">
    <source>
        <dbReference type="SAM" id="Phobius"/>
    </source>
</evidence>
<dbReference type="RefSeq" id="WP_085865240.1">
    <property type="nucleotide sequence ID" value="NZ_FWFT01000005.1"/>
</dbReference>